<keyword evidence="1" id="KW-0645">Protease</keyword>
<dbReference type="GO" id="GO:0016805">
    <property type="term" value="F:dipeptidase activity"/>
    <property type="evidence" value="ECO:0007669"/>
    <property type="project" value="UniProtKB-KW"/>
</dbReference>
<dbReference type="OrthoDB" id="5147328at2"/>
<organism evidence="3 4">
    <name type="scientific">Hypericibacter adhaerens</name>
    <dbReference type="NCBI Taxonomy" id="2602016"/>
    <lineage>
        <taxon>Bacteria</taxon>
        <taxon>Pseudomonadati</taxon>
        <taxon>Pseudomonadota</taxon>
        <taxon>Alphaproteobacteria</taxon>
        <taxon>Rhodospirillales</taxon>
        <taxon>Dongiaceae</taxon>
        <taxon>Hypericibacter</taxon>
    </lineage>
</organism>
<evidence type="ECO:0000256" key="2">
    <source>
        <dbReference type="SAM" id="MobiDB-lite"/>
    </source>
</evidence>
<dbReference type="RefSeq" id="WP_151115112.1">
    <property type="nucleotide sequence ID" value="NZ_CP042582.1"/>
</dbReference>
<keyword evidence="1" id="KW-0378">Hydrolase</keyword>
<dbReference type="Gene3D" id="3.60.60.10">
    <property type="entry name" value="Penicillin V Acylase, Chain A"/>
    <property type="match status" value="1"/>
</dbReference>
<dbReference type="GO" id="GO:0006508">
    <property type="term" value="P:proteolysis"/>
    <property type="evidence" value="ECO:0007669"/>
    <property type="project" value="UniProtKB-KW"/>
</dbReference>
<protein>
    <recommendedName>
        <fullName evidence="1">Dipeptidase</fullName>
        <ecNumber evidence="1">3.4.-.-</ecNumber>
    </recommendedName>
</protein>
<keyword evidence="4" id="KW-1185">Reference proteome</keyword>
<dbReference type="GO" id="GO:0070004">
    <property type="term" value="F:cysteine-type exopeptidase activity"/>
    <property type="evidence" value="ECO:0007669"/>
    <property type="project" value="InterPro"/>
</dbReference>
<dbReference type="EMBL" id="CP042582">
    <property type="protein sequence ID" value="QEX20910.1"/>
    <property type="molecule type" value="Genomic_DNA"/>
</dbReference>
<evidence type="ECO:0000313" key="4">
    <source>
        <dbReference type="Proteomes" id="UP000325797"/>
    </source>
</evidence>
<proteinExistence type="inferred from homology"/>
<comment type="catalytic activity">
    <reaction evidence="1">
        <text>an L-aminoacyl-L-amino acid + H2O = 2 an L-alpha-amino acid</text>
        <dbReference type="Rhea" id="RHEA:48940"/>
        <dbReference type="ChEBI" id="CHEBI:15377"/>
        <dbReference type="ChEBI" id="CHEBI:59869"/>
        <dbReference type="ChEBI" id="CHEBI:77460"/>
    </reaction>
</comment>
<evidence type="ECO:0000313" key="3">
    <source>
        <dbReference type="EMBL" id="QEX20910.1"/>
    </source>
</evidence>
<feature type="region of interest" description="Disordered" evidence="2">
    <location>
        <begin position="448"/>
        <end position="470"/>
    </location>
</feature>
<name>A0A5J6MXG1_9PROT</name>
<sequence length="470" mass="50755">MCDTFVIQGRLMESGHTTLAKNSDREPNEAQYLTKVEAADHRPGSKLRCTYIEIPQAAHTYAVLGSRPWWMWGFEHGVNECGLAIGNEAVWSKLPGSTQPGLLGMDLLRLTLERAATADEGLAVLTELLERHGQSGRTSVSRDTTYHNSFILADADGGWNLQTAGRHWVAKKLEGWAAISNVYSIGSDYDRISEGAIDFAIRSGWFDPAAGAPFDFAAAYADTDVPFLPGCAARLDFSQRQLEALERKGRKIVLEDVFAVLRGHGSEAAEAGWRPGADGESLVCMHASSAEGSETAASVVAELPGDGGASLFWASLASPCLSSFVPIWPDAGSPEGWSQPRAGNSDAWWDMESTQRLIERDYGRLSAPPRAILAELEAETLAAVRGLPGNASRTARFALTSRAVQQQAAACRLIADMTQACRDEVIEPRDADPRGRYLQDVEAARVPTFQDGASSRAQARRPAIAGHASR</sequence>
<keyword evidence="1" id="KW-0224">Dipeptidase</keyword>
<dbReference type="Pfam" id="PF03577">
    <property type="entry name" value="Peptidase_C69"/>
    <property type="match status" value="1"/>
</dbReference>
<comment type="similarity">
    <text evidence="1">Belongs to the peptidase C69 family.</text>
</comment>
<evidence type="ECO:0000256" key="1">
    <source>
        <dbReference type="RuleBase" id="RU364089"/>
    </source>
</evidence>
<dbReference type="PANTHER" id="PTHR12994:SF17">
    <property type="entry name" value="LD30995P"/>
    <property type="match status" value="1"/>
</dbReference>
<reference evidence="3 4" key="1">
    <citation type="submission" date="2019-08" db="EMBL/GenBank/DDBJ databases">
        <title>Hyperibacter terrae gen. nov., sp. nov. and Hyperibacter viscosus sp. nov., two new members in the family Rhodospirillaceae isolated from the rhizosphere of Hypericum perforatum.</title>
        <authorList>
            <person name="Noviana Z."/>
        </authorList>
    </citation>
    <scope>NUCLEOTIDE SEQUENCE [LARGE SCALE GENOMIC DNA]</scope>
    <source>
        <strain evidence="3 4">R5959</strain>
    </source>
</reference>
<gene>
    <name evidence="3" type="ORF">FRZ61_08300</name>
</gene>
<dbReference type="KEGG" id="hadh:FRZ61_08300"/>
<dbReference type="InterPro" id="IPR005322">
    <property type="entry name" value="Peptidase_C69"/>
</dbReference>
<dbReference type="PANTHER" id="PTHR12994">
    <property type="entry name" value="SECERNIN"/>
    <property type="match status" value="1"/>
</dbReference>
<dbReference type="EC" id="3.4.-.-" evidence="1"/>
<dbReference type="AlphaFoldDB" id="A0A5J6MXG1"/>
<dbReference type="Proteomes" id="UP000325797">
    <property type="component" value="Chromosome"/>
</dbReference>
<accession>A0A5J6MXG1</accession>